<proteinExistence type="inferred from homology"/>
<dbReference type="GO" id="GO:0003677">
    <property type="term" value="F:DNA binding"/>
    <property type="evidence" value="ECO:0007669"/>
    <property type="project" value="UniProtKB-KW"/>
</dbReference>
<dbReference type="AlphaFoldDB" id="A0A0G3H279"/>
<protein>
    <submittedName>
        <fullName evidence="7">Transcriptional regulator with sigma factor-related N-terminal domain</fullName>
    </submittedName>
</protein>
<evidence type="ECO:0000256" key="2">
    <source>
        <dbReference type="ARBA" id="ARBA00023015"/>
    </source>
</evidence>
<dbReference type="EMBL" id="CP011542">
    <property type="protein sequence ID" value="AKK05177.1"/>
    <property type="molecule type" value="Genomic_DNA"/>
</dbReference>
<comment type="similarity">
    <text evidence="1">Belongs to the SorC transcriptional regulatory family.</text>
</comment>
<dbReference type="InterPro" id="IPR051054">
    <property type="entry name" value="SorC_transcr_regulators"/>
</dbReference>
<evidence type="ECO:0000256" key="3">
    <source>
        <dbReference type="ARBA" id="ARBA00023125"/>
    </source>
</evidence>
<dbReference type="InterPro" id="IPR007324">
    <property type="entry name" value="Sugar-bd_dom_put"/>
</dbReference>
<sequence length="320" mass="35573">MDDRDWKAIDAAKLYYQLDLSQSEIAEKLKVSRPTVSKLLKRAHDRGFVRIDIIDPREVGSDRSRELCARFGLVEVQIVTGQPRDRNDLLLGLGRLGAEMLQGLLRDGDILGISWGNTMYAVAKQLERQNLRGVQVVQLKGGMSHSDKATNDFETMDLFCRALNATANLLPLPAVFRNAEVKRLVEQEPHIRDIMKAGRDANIALFTVGAANPDSILFQLDYFTEQDKKVIIEKSIGDICSRWVGRDGTVSVPEIDERTVGISLPELKRKHTRILVAGGLDKAEAIWVALRAGFATHLVVDSDTAAKLLELEVAEESSKS</sequence>
<evidence type="ECO:0000256" key="1">
    <source>
        <dbReference type="ARBA" id="ARBA00010466"/>
    </source>
</evidence>
<dbReference type="Pfam" id="PF04198">
    <property type="entry name" value="Sugar-bind"/>
    <property type="match status" value="1"/>
</dbReference>
<evidence type="ECO:0000259" key="5">
    <source>
        <dbReference type="Pfam" id="PF04198"/>
    </source>
</evidence>
<dbReference type="Gene3D" id="1.10.10.60">
    <property type="entry name" value="Homeodomain-like"/>
    <property type="match status" value="1"/>
</dbReference>
<dbReference type="InterPro" id="IPR000835">
    <property type="entry name" value="HTH_MarR-typ"/>
</dbReference>
<dbReference type="RefSeq" id="WP_047261436.1">
    <property type="nucleotide sequence ID" value="NZ_CP011542.1"/>
</dbReference>
<dbReference type="Gene3D" id="3.40.50.1360">
    <property type="match status" value="1"/>
</dbReference>
<reference evidence="7 8" key="1">
    <citation type="journal article" date="2015" name="Genome Announc.">
        <title>Complete Genome Sequence of the Type Strain Corynebacterium mustelae DSM 45274, Isolated from Various Tissues of a Male Ferret with Lethal Sepsis.</title>
        <authorList>
            <person name="Ruckert C."/>
            <person name="Eimer J."/>
            <person name="Winkler A."/>
            <person name="Tauch A."/>
        </authorList>
    </citation>
    <scope>NUCLEOTIDE SEQUENCE [LARGE SCALE GENOMIC DNA]</scope>
    <source>
        <strain evidence="7 8">DSM 45274</strain>
    </source>
</reference>
<keyword evidence="8" id="KW-1185">Reference proteome</keyword>
<dbReference type="PANTHER" id="PTHR34294:SF1">
    <property type="entry name" value="TRANSCRIPTIONAL REGULATOR LSRR"/>
    <property type="match status" value="1"/>
</dbReference>
<dbReference type="STRING" id="571915.CMUST_04170"/>
<organism evidence="7 8">
    <name type="scientific">Corynebacterium mustelae</name>
    <dbReference type="NCBI Taxonomy" id="571915"/>
    <lineage>
        <taxon>Bacteria</taxon>
        <taxon>Bacillati</taxon>
        <taxon>Actinomycetota</taxon>
        <taxon>Actinomycetes</taxon>
        <taxon>Mycobacteriales</taxon>
        <taxon>Corynebacteriaceae</taxon>
        <taxon>Corynebacterium</taxon>
    </lineage>
</organism>
<feature type="domain" description="HTH marR-type" evidence="6">
    <location>
        <begin position="17"/>
        <end position="50"/>
    </location>
</feature>
<dbReference type="KEGG" id="cmv:CMUST_04170"/>
<dbReference type="PANTHER" id="PTHR34294">
    <property type="entry name" value="TRANSCRIPTIONAL REGULATOR-RELATED"/>
    <property type="match status" value="1"/>
</dbReference>
<evidence type="ECO:0000256" key="4">
    <source>
        <dbReference type="ARBA" id="ARBA00023163"/>
    </source>
</evidence>
<evidence type="ECO:0000313" key="8">
    <source>
        <dbReference type="Proteomes" id="UP000035199"/>
    </source>
</evidence>
<keyword evidence="2" id="KW-0805">Transcription regulation</keyword>
<dbReference type="OrthoDB" id="186585at2"/>
<dbReference type="GO" id="GO:0003700">
    <property type="term" value="F:DNA-binding transcription factor activity"/>
    <property type="evidence" value="ECO:0007669"/>
    <property type="project" value="InterPro"/>
</dbReference>
<dbReference type="GO" id="GO:0030246">
    <property type="term" value="F:carbohydrate binding"/>
    <property type="evidence" value="ECO:0007669"/>
    <property type="project" value="InterPro"/>
</dbReference>
<dbReference type="InterPro" id="IPR037171">
    <property type="entry name" value="NagB/RpiA_transferase-like"/>
</dbReference>
<feature type="domain" description="Sugar-binding" evidence="5">
    <location>
        <begin position="63"/>
        <end position="310"/>
    </location>
</feature>
<keyword evidence="4" id="KW-0804">Transcription</keyword>
<dbReference type="PATRIC" id="fig|571915.4.peg.889"/>
<accession>A0A0G3H279</accession>
<dbReference type="Proteomes" id="UP000035199">
    <property type="component" value="Chromosome"/>
</dbReference>
<reference evidence="8" key="2">
    <citation type="submission" date="2015-05" db="EMBL/GenBank/DDBJ databases">
        <title>Complete genome sequence of Corynebacterium mustelae DSM 45274, isolated from various tissues of a male ferret with lethal sepsis.</title>
        <authorList>
            <person name="Ruckert C."/>
            <person name="Albersmeier A."/>
            <person name="Winkler A."/>
            <person name="Tauch A."/>
        </authorList>
    </citation>
    <scope>NUCLEOTIDE SEQUENCE [LARGE SCALE GENOMIC DNA]</scope>
    <source>
        <strain evidence="8">DSM 45274</strain>
    </source>
</reference>
<evidence type="ECO:0000313" key="7">
    <source>
        <dbReference type="EMBL" id="AKK05177.1"/>
    </source>
</evidence>
<dbReference type="Pfam" id="PF12802">
    <property type="entry name" value="MarR_2"/>
    <property type="match status" value="1"/>
</dbReference>
<evidence type="ECO:0000259" key="6">
    <source>
        <dbReference type="Pfam" id="PF12802"/>
    </source>
</evidence>
<gene>
    <name evidence="7" type="primary">deoR</name>
    <name evidence="7" type="ORF">CMUST_04170</name>
</gene>
<dbReference type="SUPFAM" id="SSF100950">
    <property type="entry name" value="NagB/RpiA/CoA transferase-like"/>
    <property type="match status" value="1"/>
</dbReference>
<dbReference type="InterPro" id="IPR013324">
    <property type="entry name" value="RNA_pol_sigma_r3/r4-like"/>
</dbReference>
<keyword evidence="3" id="KW-0238">DNA-binding</keyword>
<dbReference type="SUPFAM" id="SSF88659">
    <property type="entry name" value="Sigma3 and sigma4 domains of RNA polymerase sigma factors"/>
    <property type="match status" value="1"/>
</dbReference>
<name>A0A0G3H279_9CORY</name>